<dbReference type="GO" id="GO:0005886">
    <property type="term" value="C:plasma membrane"/>
    <property type="evidence" value="ECO:0007669"/>
    <property type="project" value="TreeGrafter"/>
</dbReference>
<evidence type="ECO:0000256" key="1">
    <source>
        <dbReference type="SAM" id="Phobius"/>
    </source>
</evidence>
<accession>K1ST65</accession>
<sequence>MDRINVLLENSKRAVRYWWLLAVVGIALLAAGILIFAYPSRSYLAMATLFGWLMFLSGMLEAALSAMNRHFVTGRGWMAVGGLIEIILGLILIFNVSLSE</sequence>
<name>K1ST65_9ZZZZ</name>
<dbReference type="AlphaFoldDB" id="K1ST65"/>
<feature type="transmembrane region" description="Helical" evidence="1">
    <location>
        <begin position="43"/>
        <end position="64"/>
    </location>
</feature>
<keyword evidence="1" id="KW-0812">Transmembrane</keyword>
<protein>
    <recommendedName>
        <fullName evidence="3">HdeD family acid-resistance protein</fullName>
    </recommendedName>
</protein>
<evidence type="ECO:0008006" key="3">
    <source>
        <dbReference type="Google" id="ProtNLM"/>
    </source>
</evidence>
<feature type="non-terminal residue" evidence="2">
    <location>
        <position position="100"/>
    </location>
</feature>
<feature type="transmembrane region" description="Helical" evidence="1">
    <location>
        <begin position="76"/>
        <end position="98"/>
    </location>
</feature>
<keyword evidence="1" id="KW-1133">Transmembrane helix</keyword>
<proteinExistence type="predicted"/>
<dbReference type="PANTHER" id="PTHR34989">
    <property type="entry name" value="PROTEIN HDED"/>
    <property type="match status" value="1"/>
</dbReference>
<organism evidence="2">
    <name type="scientific">human gut metagenome</name>
    <dbReference type="NCBI Taxonomy" id="408170"/>
    <lineage>
        <taxon>unclassified sequences</taxon>
        <taxon>metagenomes</taxon>
        <taxon>organismal metagenomes</taxon>
    </lineage>
</organism>
<evidence type="ECO:0000313" key="2">
    <source>
        <dbReference type="EMBL" id="EKC63852.1"/>
    </source>
</evidence>
<gene>
    <name evidence="2" type="ORF">OBE_07246</name>
</gene>
<comment type="caution">
    <text evidence="2">The sequence shown here is derived from an EMBL/GenBank/DDBJ whole genome shotgun (WGS) entry which is preliminary data.</text>
</comment>
<dbReference type="InterPro" id="IPR005325">
    <property type="entry name" value="DUF308_memb"/>
</dbReference>
<dbReference type="Pfam" id="PF03729">
    <property type="entry name" value="DUF308"/>
    <property type="match status" value="1"/>
</dbReference>
<dbReference type="InterPro" id="IPR052712">
    <property type="entry name" value="Acid_resist_chaperone_HdeD"/>
</dbReference>
<dbReference type="EMBL" id="AJWZ01004984">
    <property type="protein sequence ID" value="EKC63852.1"/>
    <property type="molecule type" value="Genomic_DNA"/>
</dbReference>
<feature type="transmembrane region" description="Helical" evidence="1">
    <location>
        <begin position="17"/>
        <end position="37"/>
    </location>
</feature>
<reference evidence="2" key="1">
    <citation type="journal article" date="2013" name="Environ. Microbiol.">
        <title>Microbiota from the distal guts of lean and obese adolescents exhibit partial functional redundancy besides clear differences in community structure.</title>
        <authorList>
            <person name="Ferrer M."/>
            <person name="Ruiz A."/>
            <person name="Lanza F."/>
            <person name="Haange S.B."/>
            <person name="Oberbach A."/>
            <person name="Till H."/>
            <person name="Bargiela R."/>
            <person name="Campoy C."/>
            <person name="Segura M.T."/>
            <person name="Richter M."/>
            <person name="von Bergen M."/>
            <person name="Seifert J."/>
            <person name="Suarez A."/>
        </authorList>
    </citation>
    <scope>NUCLEOTIDE SEQUENCE</scope>
</reference>
<keyword evidence="1" id="KW-0472">Membrane</keyword>
<dbReference type="PANTHER" id="PTHR34989:SF1">
    <property type="entry name" value="PROTEIN HDED"/>
    <property type="match status" value="1"/>
</dbReference>